<protein>
    <recommendedName>
        <fullName evidence="3">Apea-like HEPN domain-containing protein</fullName>
    </recommendedName>
</protein>
<evidence type="ECO:0000313" key="1">
    <source>
        <dbReference type="EMBL" id="EBP0975572.1"/>
    </source>
</evidence>
<reference evidence="1" key="1">
    <citation type="submission" date="2018-07" db="EMBL/GenBank/DDBJ databases">
        <authorList>
            <consortium name="GenomeTrakr network: Whole genome sequencing for foodborne pathogen traceback"/>
        </authorList>
    </citation>
    <scope>NUCLEOTIDE SEQUENCE</scope>
    <source>
        <strain evidence="1">CFSAN024207</strain>
        <strain evidence="2">CFSAN047939</strain>
    </source>
</reference>
<dbReference type="EMBL" id="AAGKQP010000006">
    <property type="protein sequence ID" value="EBP0975572.1"/>
    <property type="molecule type" value="Genomic_DNA"/>
</dbReference>
<gene>
    <name evidence="2" type="ORF">A2H40_17370</name>
    <name evidence="1" type="ORF">LM31_09485</name>
</gene>
<proteinExistence type="predicted"/>
<evidence type="ECO:0008006" key="3">
    <source>
        <dbReference type="Google" id="ProtNLM"/>
    </source>
</evidence>
<comment type="caution">
    <text evidence="1">The sequence shown here is derived from an EMBL/GenBank/DDBJ whole genome shotgun (WGS) entry which is preliminary data.</text>
</comment>
<evidence type="ECO:0000313" key="2">
    <source>
        <dbReference type="EMBL" id="EBQ4317453.1"/>
    </source>
</evidence>
<name>A0A5U2L8E9_SALER</name>
<sequence length="601" mass="70369">MKIVSNTVWDGLKLPDYRARFFIEVWKEILYVNTPSFYQSKMINTMSGAEELVEAIDDYIQDDKSKKSLLSMIEDYKGNLKKDSIAKDTFKNLHATLLKKIETVPDPISSNYILELKTIVKLVLSKESDYYHELKKQLKSSILSNVDLKKKARLMDSIYQLTKSFIGYLLWKGYSPTYLYNRMEYLTRIKNYGSRDFPAQFNSCLDKLTIRIHDYTVYFLITPLSKYLIELNNILDVSFINREGIINEKNYNKISQGVESSVLAKIVVNTTDYVSAAWQANEKLDKVIDYLEIEKPEYNIRYSPVCLTEFSNGGFTHRQTINIGRLKQFITSKNYSILENIPNESKVLLRESIKLDRYDVLTRSLRYLRVAKESTSLEQKLLGVWIALECIFESTSGNIISGITNHIPTFYSTQSLEIRIRYSKDLLEARLKPISDSLLEITANQKSKFRDLSLKEYFDIVKIEKNRHKIFDELVSKGDEFAVFRLIKIFESFGTSKKINDRFNDTKKDVESQLYRIYKVRNKITHRAYYGNIRPQLVDHLYSYLLSAYSTLIYSLRYNTINKFEPQDMFNAYIISCESLIFNTEEEKTLENITMDEIIFS</sequence>
<accession>A0A5U2L8E9</accession>
<dbReference type="AlphaFoldDB" id="A0A5U2L8E9"/>
<organism evidence="1">
    <name type="scientific">Salmonella enterica</name>
    <name type="common">Salmonella choleraesuis</name>
    <dbReference type="NCBI Taxonomy" id="28901"/>
    <lineage>
        <taxon>Bacteria</taxon>
        <taxon>Pseudomonadati</taxon>
        <taxon>Pseudomonadota</taxon>
        <taxon>Gammaproteobacteria</taxon>
        <taxon>Enterobacterales</taxon>
        <taxon>Enterobacteriaceae</taxon>
        <taxon>Salmonella</taxon>
    </lineage>
</organism>
<dbReference type="EMBL" id="AAGOZC010000019">
    <property type="protein sequence ID" value="EBQ4317453.1"/>
    <property type="molecule type" value="Genomic_DNA"/>
</dbReference>